<dbReference type="SMART" id="SM00032">
    <property type="entry name" value="CCP"/>
    <property type="match status" value="1"/>
</dbReference>
<keyword evidence="2" id="KW-0768">Sushi</keyword>
<keyword evidence="6" id="KW-1185">Reference proteome</keyword>
<feature type="domain" description="Sushi" evidence="4">
    <location>
        <begin position="58"/>
        <end position="120"/>
    </location>
</feature>
<sequence>KFQVFEGSSKGRSLHEGSGFNNEQRPPQQLVSRLGKAQLVLQTNAVRNAMGFNATFSLNCPSLKTPPLVTLSTKATTYGIKVVVSCPPGYEFASGRGRSFDVNCQLGGKWTDDHLPNCQRKKAGRYCFTSLYSYPR</sequence>
<organism evidence="5 6">
    <name type="scientific">Oesophagostomum dentatum</name>
    <name type="common">Nodular worm</name>
    <dbReference type="NCBI Taxonomy" id="61180"/>
    <lineage>
        <taxon>Eukaryota</taxon>
        <taxon>Metazoa</taxon>
        <taxon>Ecdysozoa</taxon>
        <taxon>Nematoda</taxon>
        <taxon>Chromadorea</taxon>
        <taxon>Rhabditida</taxon>
        <taxon>Rhabditina</taxon>
        <taxon>Rhabditomorpha</taxon>
        <taxon>Strongyloidea</taxon>
        <taxon>Strongylidae</taxon>
        <taxon>Oesophagostomum</taxon>
    </lineage>
</organism>
<name>A0A0B1SG43_OESDE</name>
<reference evidence="5 6" key="1">
    <citation type="submission" date="2014-03" db="EMBL/GenBank/DDBJ databases">
        <title>Draft genome of the hookworm Oesophagostomum dentatum.</title>
        <authorList>
            <person name="Mitreva M."/>
        </authorList>
    </citation>
    <scope>NUCLEOTIDE SEQUENCE [LARGE SCALE GENOMIC DNA]</scope>
    <source>
        <strain evidence="5 6">OD-Hann</strain>
    </source>
</reference>
<feature type="non-terminal residue" evidence="5">
    <location>
        <position position="1"/>
    </location>
</feature>
<dbReference type="InterPro" id="IPR000436">
    <property type="entry name" value="Sushi_SCR_CCP_dom"/>
</dbReference>
<proteinExistence type="predicted"/>
<protein>
    <recommendedName>
        <fullName evidence="4">Sushi domain-containing protein</fullName>
    </recommendedName>
</protein>
<evidence type="ECO:0000256" key="1">
    <source>
        <dbReference type="ARBA" id="ARBA00023157"/>
    </source>
</evidence>
<dbReference type="PROSITE" id="PS50923">
    <property type="entry name" value="SUSHI"/>
    <property type="match status" value="1"/>
</dbReference>
<gene>
    <name evidence="5" type="ORF">OESDEN_17434</name>
</gene>
<evidence type="ECO:0000256" key="3">
    <source>
        <dbReference type="SAM" id="MobiDB-lite"/>
    </source>
</evidence>
<dbReference type="EMBL" id="KN576627">
    <property type="protein sequence ID" value="KHJ82871.1"/>
    <property type="molecule type" value="Genomic_DNA"/>
</dbReference>
<evidence type="ECO:0000313" key="5">
    <source>
        <dbReference type="EMBL" id="KHJ82871.1"/>
    </source>
</evidence>
<dbReference type="SUPFAM" id="SSF57535">
    <property type="entry name" value="Complement control module/SCR domain"/>
    <property type="match status" value="1"/>
</dbReference>
<dbReference type="Proteomes" id="UP000053660">
    <property type="component" value="Unassembled WGS sequence"/>
</dbReference>
<evidence type="ECO:0000313" key="6">
    <source>
        <dbReference type="Proteomes" id="UP000053660"/>
    </source>
</evidence>
<dbReference type="InterPro" id="IPR035976">
    <property type="entry name" value="Sushi/SCR/CCP_sf"/>
</dbReference>
<evidence type="ECO:0000259" key="4">
    <source>
        <dbReference type="PROSITE" id="PS50923"/>
    </source>
</evidence>
<dbReference type="OrthoDB" id="430340at2759"/>
<feature type="region of interest" description="Disordered" evidence="3">
    <location>
        <begin position="1"/>
        <end position="27"/>
    </location>
</feature>
<evidence type="ECO:0000256" key="2">
    <source>
        <dbReference type="PROSITE-ProRule" id="PRU00302"/>
    </source>
</evidence>
<accession>A0A0B1SG43</accession>
<comment type="caution">
    <text evidence="2">Lacks conserved residue(s) required for the propagation of feature annotation.</text>
</comment>
<dbReference type="Gene3D" id="2.10.70.10">
    <property type="entry name" value="Complement Module, domain 1"/>
    <property type="match status" value="1"/>
</dbReference>
<dbReference type="CDD" id="cd00033">
    <property type="entry name" value="CCP"/>
    <property type="match status" value="1"/>
</dbReference>
<keyword evidence="1" id="KW-1015">Disulfide bond</keyword>
<dbReference type="Pfam" id="PF00084">
    <property type="entry name" value="Sushi"/>
    <property type="match status" value="1"/>
</dbReference>
<dbReference type="AlphaFoldDB" id="A0A0B1SG43"/>